<dbReference type="SUPFAM" id="SSF47413">
    <property type="entry name" value="lambda repressor-like DNA-binding domains"/>
    <property type="match status" value="1"/>
</dbReference>
<protein>
    <submittedName>
        <fullName evidence="2">Fis family transcriptional regulator</fullName>
    </submittedName>
</protein>
<dbReference type="CDD" id="cd00093">
    <property type="entry name" value="HTH_XRE"/>
    <property type="match status" value="1"/>
</dbReference>
<evidence type="ECO:0000313" key="3">
    <source>
        <dbReference type="Proteomes" id="UP000035301"/>
    </source>
</evidence>
<gene>
    <name evidence="2" type="ORF">SZ63_06450</name>
</gene>
<dbReference type="PROSITE" id="PS50943">
    <property type="entry name" value="HTH_CROC1"/>
    <property type="match status" value="1"/>
</dbReference>
<dbReference type="InterPro" id="IPR001387">
    <property type="entry name" value="Cro/C1-type_HTH"/>
</dbReference>
<dbReference type="EMBL" id="JXOJ01000002">
    <property type="protein sequence ID" value="KLK88631.1"/>
    <property type="molecule type" value="Genomic_DNA"/>
</dbReference>
<proteinExistence type="predicted"/>
<evidence type="ECO:0000259" key="1">
    <source>
        <dbReference type="PROSITE" id="PS50943"/>
    </source>
</evidence>
<sequence length="105" mass="11858">MTEPYSCDIMRCNTLARRLLPQMRAEMVYRLVNERGISQSEASKRLGISRAAISQYMSRKRGFNREDLPDNLESVIERWVSAVASGEGTITICDVCRSADLAGKR</sequence>
<keyword evidence="3" id="KW-1185">Reference proteome</keyword>
<reference evidence="2 3" key="1">
    <citation type="journal article" date="2015" name="Int. J. Syst. Evol. Microbiol.">
        <title>Methanoculleus sediminis sp. nov., a methanogen from sediments near a submarine mud volcano.</title>
        <authorList>
            <person name="Chen S.C."/>
            <person name="Chen M.F."/>
            <person name="Lai M.C."/>
            <person name="Weng C.Y."/>
            <person name="Wu S.Y."/>
            <person name="Lin S."/>
            <person name="Yang T.F."/>
            <person name="Chen P.C."/>
        </authorList>
    </citation>
    <scope>NUCLEOTIDE SEQUENCE [LARGE SCALE GENOMIC DNA]</scope>
    <source>
        <strain evidence="2 3">S3Fa</strain>
    </source>
</reference>
<organism evidence="2 3">
    <name type="scientific">Methanoculleus sediminis</name>
    <dbReference type="NCBI Taxonomy" id="1550566"/>
    <lineage>
        <taxon>Archaea</taxon>
        <taxon>Methanobacteriati</taxon>
        <taxon>Methanobacteriota</taxon>
        <taxon>Stenosarchaea group</taxon>
        <taxon>Methanomicrobia</taxon>
        <taxon>Methanomicrobiales</taxon>
        <taxon>Methanomicrobiaceae</taxon>
        <taxon>Methanoculleus</taxon>
    </lineage>
</organism>
<dbReference type="Gene3D" id="1.10.260.40">
    <property type="entry name" value="lambda repressor-like DNA-binding domains"/>
    <property type="match status" value="1"/>
</dbReference>
<dbReference type="Proteomes" id="UP000035301">
    <property type="component" value="Unassembled WGS sequence"/>
</dbReference>
<dbReference type="AlphaFoldDB" id="A0A0H1R1C6"/>
<comment type="caution">
    <text evidence="2">The sequence shown here is derived from an EMBL/GenBank/DDBJ whole genome shotgun (WGS) entry which is preliminary data.</text>
</comment>
<accession>A0A0H1R1C6</accession>
<dbReference type="STRING" id="1550566.SZ63_06450"/>
<dbReference type="RefSeq" id="WP_048182854.1">
    <property type="nucleotide sequence ID" value="NZ_JXOJ01000002.1"/>
</dbReference>
<dbReference type="GO" id="GO:0003677">
    <property type="term" value="F:DNA binding"/>
    <property type="evidence" value="ECO:0007669"/>
    <property type="project" value="InterPro"/>
</dbReference>
<dbReference type="InterPro" id="IPR010982">
    <property type="entry name" value="Lambda_DNA-bd_dom_sf"/>
</dbReference>
<dbReference type="PATRIC" id="fig|1550566.3.peg.1400"/>
<evidence type="ECO:0000313" key="2">
    <source>
        <dbReference type="EMBL" id="KLK88631.1"/>
    </source>
</evidence>
<dbReference type="PANTHER" id="PTHR40730">
    <property type="entry name" value="TRANSCRIPTIONAL REGULATOR PROTEIN-LIKE PROTEIN"/>
    <property type="match status" value="1"/>
</dbReference>
<name>A0A0H1R1C6_9EURY</name>
<feature type="domain" description="HTH cro/C1-type" evidence="1">
    <location>
        <begin position="28"/>
        <end position="56"/>
    </location>
</feature>
<dbReference type="PANTHER" id="PTHR40730:SF4">
    <property type="entry name" value="TRANSCRIPTIONAL REGULATOR"/>
    <property type="match status" value="1"/>
</dbReference>
<dbReference type="OrthoDB" id="42697at2157"/>
<dbReference type="Pfam" id="PF01381">
    <property type="entry name" value="HTH_3"/>
    <property type="match status" value="1"/>
</dbReference>